<gene>
    <name evidence="7" type="ORF">B296_00008417</name>
</gene>
<dbReference type="Gene3D" id="3.30.40.10">
    <property type="entry name" value="Zinc/RING finger domain, C3HC4 (zinc finger)"/>
    <property type="match status" value="1"/>
</dbReference>
<evidence type="ECO:0000256" key="2">
    <source>
        <dbReference type="ARBA" id="ARBA00022771"/>
    </source>
</evidence>
<dbReference type="CDD" id="cd16649">
    <property type="entry name" value="mRING-HC-C3HC5_CGRF1-like"/>
    <property type="match status" value="1"/>
</dbReference>
<dbReference type="InterPro" id="IPR013083">
    <property type="entry name" value="Znf_RING/FYVE/PHD"/>
</dbReference>
<dbReference type="Pfam" id="PF13920">
    <property type="entry name" value="zf-C3HC4_3"/>
    <property type="match status" value="1"/>
</dbReference>
<proteinExistence type="predicted"/>
<feature type="domain" description="RING-type" evidence="6">
    <location>
        <begin position="308"/>
        <end position="343"/>
    </location>
</feature>
<evidence type="ECO:0000313" key="7">
    <source>
        <dbReference type="EMBL" id="RRT77733.1"/>
    </source>
</evidence>
<protein>
    <recommendedName>
        <fullName evidence="6">RING-type domain-containing protein</fullName>
    </recommendedName>
</protein>
<dbReference type="EMBL" id="AMZH03001855">
    <property type="protein sequence ID" value="RRT77733.1"/>
    <property type="molecule type" value="Genomic_DNA"/>
</dbReference>
<reference evidence="7 8" key="1">
    <citation type="journal article" date="2014" name="Agronomy (Basel)">
        <title>A Draft Genome Sequence for Ensete ventricosum, the Drought-Tolerant Tree Against Hunger.</title>
        <authorList>
            <person name="Harrison J."/>
            <person name="Moore K.A."/>
            <person name="Paszkiewicz K."/>
            <person name="Jones T."/>
            <person name="Grant M."/>
            <person name="Ambacheew D."/>
            <person name="Muzemil S."/>
            <person name="Studholme D.J."/>
        </authorList>
    </citation>
    <scope>NUCLEOTIDE SEQUENCE [LARGE SCALE GENOMIC DNA]</scope>
</reference>
<keyword evidence="5" id="KW-0175">Coiled coil</keyword>
<keyword evidence="2 4" id="KW-0863">Zinc-finger</keyword>
<evidence type="ECO:0000256" key="3">
    <source>
        <dbReference type="ARBA" id="ARBA00022833"/>
    </source>
</evidence>
<evidence type="ECO:0000256" key="5">
    <source>
        <dbReference type="SAM" id="Coils"/>
    </source>
</evidence>
<dbReference type="AlphaFoldDB" id="A0A427ANE4"/>
<evidence type="ECO:0000256" key="1">
    <source>
        <dbReference type="ARBA" id="ARBA00022723"/>
    </source>
</evidence>
<feature type="coiled-coil region" evidence="5">
    <location>
        <begin position="208"/>
        <end position="266"/>
    </location>
</feature>
<dbReference type="PANTHER" id="PTHR42647">
    <property type="entry name" value="SBP (S-RIBONUCLEASE BINDING PROTEIN) FAMILY PROTEIN"/>
    <property type="match status" value="1"/>
</dbReference>
<keyword evidence="3" id="KW-0862">Zinc</keyword>
<dbReference type="GO" id="GO:0004842">
    <property type="term" value="F:ubiquitin-protein transferase activity"/>
    <property type="evidence" value="ECO:0007669"/>
    <property type="project" value="TreeGrafter"/>
</dbReference>
<accession>A0A427ANE4</accession>
<dbReference type="PROSITE" id="PS50089">
    <property type="entry name" value="ZF_RING_2"/>
    <property type="match status" value="1"/>
</dbReference>
<dbReference type="Proteomes" id="UP000287651">
    <property type="component" value="Unassembled WGS sequence"/>
</dbReference>
<evidence type="ECO:0000256" key="4">
    <source>
        <dbReference type="PROSITE-ProRule" id="PRU00175"/>
    </source>
</evidence>
<name>A0A427ANE4_ENSVE</name>
<evidence type="ECO:0000259" key="6">
    <source>
        <dbReference type="PROSITE" id="PS50089"/>
    </source>
</evidence>
<dbReference type="GO" id="GO:0008270">
    <property type="term" value="F:zinc ion binding"/>
    <property type="evidence" value="ECO:0007669"/>
    <property type="project" value="UniProtKB-KW"/>
</dbReference>
<keyword evidence="1" id="KW-0479">Metal-binding</keyword>
<comment type="caution">
    <text evidence="7">The sequence shown here is derived from an EMBL/GenBank/DDBJ whole genome shotgun (WGS) entry which is preliminary data.</text>
</comment>
<evidence type="ECO:0000313" key="8">
    <source>
        <dbReference type="Proteomes" id="UP000287651"/>
    </source>
</evidence>
<organism evidence="7 8">
    <name type="scientific">Ensete ventricosum</name>
    <name type="common">Abyssinian banana</name>
    <name type="synonym">Musa ensete</name>
    <dbReference type="NCBI Taxonomy" id="4639"/>
    <lineage>
        <taxon>Eukaryota</taxon>
        <taxon>Viridiplantae</taxon>
        <taxon>Streptophyta</taxon>
        <taxon>Embryophyta</taxon>
        <taxon>Tracheophyta</taxon>
        <taxon>Spermatophyta</taxon>
        <taxon>Magnoliopsida</taxon>
        <taxon>Liliopsida</taxon>
        <taxon>Zingiberales</taxon>
        <taxon>Musaceae</taxon>
        <taxon>Ensete</taxon>
    </lineage>
</organism>
<dbReference type="PANTHER" id="PTHR42647:SF72">
    <property type="entry name" value="EF-HAND CALCIUM-BINDING DOMAIN-CONTAINING PROTEIN 4A"/>
    <property type="match status" value="1"/>
</dbReference>
<sequence length="355" mass="39219">MRMGFLALHVLCTSSRLPIRYIFDRRAGNDVMEELHLVQDQRKMLGVYTGRPGGVNDGTVFSDPKSELSCNASGPRKRPREAELLVALQQPSQDYKLNLESRLRYPNLTNRLVPLSSIAANVTPSACQQSRLVESGSTSTSGRPASLLTQDLVSHLLTQKIEIDALVRLQSKSFSSNYLKSERLRGGLNEAWRSRSWALLQGVEQHAAKRLTEKEVELEKALKRNSELEERIRQVSTEIQMWSSVAKNHQTVAANLQASLEQVLQKAAAAPAPQEGYGDTDDDAHSGCFAVAPALMEVDARRRRKGTCQACGYGKACVLLLPCRHLCLCKVCESTVDACPVCHSAKNCVIQVFIS</sequence>
<dbReference type="InterPro" id="IPR001841">
    <property type="entry name" value="Znf_RING"/>
</dbReference>